<organism evidence="1 2">
    <name type="scientific">Planifilum fulgidum</name>
    <dbReference type="NCBI Taxonomy" id="201973"/>
    <lineage>
        <taxon>Bacteria</taxon>
        <taxon>Bacillati</taxon>
        <taxon>Bacillota</taxon>
        <taxon>Bacilli</taxon>
        <taxon>Bacillales</taxon>
        <taxon>Thermoactinomycetaceae</taxon>
        <taxon>Planifilum</taxon>
    </lineage>
</organism>
<dbReference type="OrthoDB" id="2990504at2"/>
<dbReference type="AlphaFoldDB" id="A0A1I2Q0X4"/>
<protein>
    <submittedName>
        <fullName evidence="1">YhzD-like protein</fullName>
    </submittedName>
</protein>
<dbReference type="InterPro" id="IPR025544">
    <property type="entry name" value="YhzD"/>
</dbReference>
<dbReference type="Proteomes" id="UP000198661">
    <property type="component" value="Unassembled WGS sequence"/>
</dbReference>
<dbReference type="EMBL" id="FOOK01000021">
    <property type="protein sequence ID" value="SFG21994.1"/>
    <property type="molecule type" value="Genomic_DNA"/>
</dbReference>
<gene>
    <name evidence="1" type="ORF">SAMN04488025_12131</name>
</gene>
<keyword evidence="2" id="KW-1185">Reference proteome</keyword>
<evidence type="ECO:0000313" key="1">
    <source>
        <dbReference type="EMBL" id="SFG21994.1"/>
    </source>
</evidence>
<accession>A0A1I2Q0X4</accession>
<evidence type="ECO:0000313" key="2">
    <source>
        <dbReference type="Proteomes" id="UP000198661"/>
    </source>
</evidence>
<dbReference type="Pfam" id="PF14120">
    <property type="entry name" value="YhzD"/>
    <property type="match status" value="1"/>
</dbReference>
<proteinExistence type="predicted"/>
<dbReference type="RefSeq" id="WP_143085334.1">
    <property type="nucleotide sequence ID" value="NZ_FOOK01000021.1"/>
</dbReference>
<reference evidence="1 2" key="1">
    <citation type="submission" date="2016-10" db="EMBL/GenBank/DDBJ databases">
        <authorList>
            <person name="de Groot N.N."/>
        </authorList>
    </citation>
    <scope>NUCLEOTIDE SEQUENCE [LARGE SCALE GENOMIC DNA]</scope>
    <source>
        <strain evidence="1 2">DSM 44945</strain>
    </source>
</reference>
<sequence length="66" mass="7442">MYHVTAYDNEGKKLLDEPLQAESDAEAREKGLSLLAEKEYLQLPYRIVHTSGRLVAFNSHKGKGPQ</sequence>
<name>A0A1I2Q0X4_9BACL</name>